<evidence type="ECO:0000259" key="6">
    <source>
        <dbReference type="Pfam" id="PF05433"/>
    </source>
</evidence>
<evidence type="ECO:0000313" key="7">
    <source>
        <dbReference type="EMBL" id="QXT40803.1"/>
    </source>
</evidence>
<evidence type="ECO:0000256" key="1">
    <source>
        <dbReference type="ARBA" id="ARBA00004459"/>
    </source>
</evidence>
<keyword evidence="8" id="KW-1185">Reference proteome</keyword>
<dbReference type="InterPro" id="IPR008816">
    <property type="entry name" value="Gly_zipper_2TM_dom"/>
</dbReference>
<keyword evidence="4" id="KW-0449">Lipoprotein</keyword>
<name>A0A8F6TZI6_9RHOB</name>
<organism evidence="7 8">
    <name type="scientific">Gymnodinialimonas ceratoperidinii</name>
    <dbReference type="NCBI Taxonomy" id="2856823"/>
    <lineage>
        <taxon>Bacteria</taxon>
        <taxon>Pseudomonadati</taxon>
        <taxon>Pseudomonadota</taxon>
        <taxon>Alphaproteobacteria</taxon>
        <taxon>Rhodobacterales</taxon>
        <taxon>Paracoccaceae</taxon>
        <taxon>Gymnodinialimonas</taxon>
    </lineage>
</organism>
<sequence length="90" mass="8986">MKKIIAPMLLVSATAITACQPLSPQDRSNLGLVGGAGAGLLLADAFDANPAWTVLATVGGAAIGTQVARNTQTGQCAYSNGDGTYYVAAC</sequence>
<dbReference type="Proteomes" id="UP000825009">
    <property type="component" value="Chromosome"/>
</dbReference>
<feature type="domain" description="Glycine zipper 2TM" evidence="6">
    <location>
        <begin position="30"/>
        <end position="71"/>
    </location>
</feature>
<comment type="subcellular location">
    <subcellularLocation>
        <location evidence="1">Cell outer membrane</location>
        <topology evidence="1">Lipid-anchor</topology>
    </subcellularLocation>
</comment>
<feature type="signal peptide" evidence="5">
    <location>
        <begin position="1"/>
        <end position="18"/>
    </location>
</feature>
<evidence type="ECO:0000313" key="8">
    <source>
        <dbReference type="Proteomes" id="UP000825009"/>
    </source>
</evidence>
<proteinExistence type="inferred from homology"/>
<dbReference type="AlphaFoldDB" id="A0A8F6TZI6"/>
<feature type="chain" id="PRO_5034724645" description="17 kDa surface antigen" evidence="5">
    <location>
        <begin position="19"/>
        <end position="90"/>
    </location>
</feature>
<dbReference type="GO" id="GO:0009279">
    <property type="term" value="C:cell outer membrane"/>
    <property type="evidence" value="ECO:0007669"/>
    <property type="project" value="UniProtKB-SubCell"/>
</dbReference>
<dbReference type="RefSeq" id="WP_219004187.1">
    <property type="nucleotide sequence ID" value="NZ_CP079194.1"/>
</dbReference>
<evidence type="ECO:0000256" key="2">
    <source>
        <dbReference type="ARBA" id="ARBA00008681"/>
    </source>
</evidence>
<protein>
    <recommendedName>
        <fullName evidence="3">17 kDa surface antigen</fullName>
    </recommendedName>
</protein>
<dbReference type="PROSITE" id="PS51257">
    <property type="entry name" value="PROKAR_LIPOPROTEIN"/>
    <property type="match status" value="1"/>
</dbReference>
<accession>A0A8F6TZI6</accession>
<gene>
    <name evidence="7" type="ORF">KYE46_06105</name>
</gene>
<keyword evidence="5" id="KW-0732">Signal</keyword>
<dbReference type="Pfam" id="PF05433">
    <property type="entry name" value="Rick_17kDa_Anti"/>
    <property type="match status" value="1"/>
</dbReference>
<reference evidence="7 8" key="1">
    <citation type="submission" date="2021-07" db="EMBL/GenBank/DDBJ databases">
        <title>A novel Jannaschia species isolated from marine dinoflagellate Ceratoperidinium margalefii.</title>
        <authorList>
            <person name="Jiang Y."/>
            <person name="Li Z."/>
        </authorList>
    </citation>
    <scope>NUCLEOTIDE SEQUENCE [LARGE SCALE GENOMIC DNA]</scope>
    <source>
        <strain evidence="7 8">J12C1-MA-4</strain>
    </source>
</reference>
<dbReference type="EMBL" id="CP079194">
    <property type="protein sequence ID" value="QXT40803.1"/>
    <property type="molecule type" value="Genomic_DNA"/>
</dbReference>
<comment type="similarity">
    <text evidence="2">Belongs to the rickettsiale 17 kDa surface antigen family.</text>
</comment>
<evidence type="ECO:0000256" key="5">
    <source>
        <dbReference type="SAM" id="SignalP"/>
    </source>
</evidence>
<evidence type="ECO:0000256" key="3">
    <source>
        <dbReference type="ARBA" id="ARBA00015281"/>
    </source>
</evidence>
<evidence type="ECO:0000256" key="4">
    <source>
        <dbReference type="ARBA" id="ARBA00023288"/>
    </source>
</evidence>
<dbReference type="KEGG" id="gce:KYE46_06105"/>